<dbReference type="InterPro" id="IPR041712">
    <property type="entry name" value="DHPS-like_MBL-fold"/>
</dbReference>
<protein>
    <submittedName>
        <fullName evidence="2">7, 8-dihydropterin-6-yl-methyl-4-(Beta-D-ribofuranosyl)aminobenzene 5'-phosphate synthase</fullName>
    </submittedName>
</protein>
<dbReference type="GO" id="GO:0016740">
    <property type="term" value="F:transferase activity"/>
    <property type="evidence" value="ECO:0007669"/>
    <property type="project" value="TreeGrafter"/>
</dbReference>
<reference evidence="2 3" key="1">
    <citation type="submission" date="2018-07" db="EMBL/GenBank/DDBJ databases">
        <title>Genomic Encyclopedia of Type Strains, Phase IV (KMG-IV): sequencing the most valuable type-strain genomes for metagenomic binning, comparative biology and taxonomic classification.</title>
        <authorList>
            <person name="Goeker M."/>
        </authorList>
    </citation>
    <scope>NUCLEOTIDE SEQUENCE [LARGE SCALE GENOMIC DNA]</scope>
    <source>
        <strain evidence="2 3">DSM 7466</strain>
    </source>
</reference>
<gene>
    <name evidence="2" type="ORF">C7452_0276</name>
</gene>
<dbReference type="InterPro" id="IPR052926">
    <property type="entry name" value="Metallo-beta-lactamase_dom"/>
</dbReference>
<dbReference type="AlphaFoldDB" id="A0A371NCP0"/>
<keyword evidence="3" id="KW-1185">Reference proteome</keyword>
<accession>A0A371NCP0</accession>
<evidence type="ECO:0000313" key="2">
    <source>
        <dbReference type="EMBL" id="REE28275.1"/>
    </source>
</evidence>
<dbReference type="Pfam" id="PF00753">
    <property type="entry name" value="Lactamase_B"/>
    <property type="match status" value="1"/>
</dbReference>
<comment type="caution">
    <text evidence="2">The sequence shown here is derived from an EMBL/GenBank/DDBJ whole genome shotgun (WGS) entry which is preliminary data.</text>
</comment>
<dbReference type="InterPro" id="IPR036866">
    <property type="entry name" value="RibonucZ/Hydroxyglut_hydro"/>
</dbReference>
<dbReference type="CDD" id="cd07713">
    <property type="entry name" value="DHPS-like_MBL-fold"/>
    <property type="match status" value="1"/>
</dbReference>
<sequence length="271" mass="29556">MRSWTDLTVTYMKITCLVEDRARPPLRAEHGLSLHIEGDVNILFDTGQSGLFMENAELLGVDLGDVDLAILSHGHYDHGGGLAQFMEINENAEVLTGEGAFRGRWAVEDGSERFIGIEEITDPRIRLIDEDTVIHEGYTILKGFSGPFRRPLGNRTLFMESAAGLVPDTFDDELVLVIDGPGGLTVVTGCSHNGILNILGTVRDHFPDREIGMVVGGLHISGDALYVASEIQEFEAGKIYTGHCTSEEAFKVLGRSCNVNVLRTGTVIEVD</sequence>
<dbReference type="EMBL" id="QREL01000001">
    <property type="protein sequence ID" value="REE28275.1"/>
    <property type="molecule type" value="Genomic_DNA"/>
</dbReference>
<name>A0A371NCP0_9EURY</name>
<evidence type="ECO:0000313" key="3">
    <source>
        <dbReference type="Proteomes" id="UP000256864"/>
    </source>
</evidence>
<dbReference type="PANTHER" id="PTHR13754:SF13">
    <property type="entry name" value="METALLO-BETA-LACTAMASE SUPERFAMILY PROTEIN (AFU_ORTHOLOGUE AFUA_3G07630)"/>
    <property type="match status" value="1"/>
</dbReference>
<dbReference type="InterPro" id="IPR001279">
    <property type="entry name" value="Metallo-B-lactamas"/>
</dbReference>
<dbReference type="SUPFAM" id="SSF56281">
    <property type="entry name" value="Metallo-hydrolase/oxidoreductase"/>
    <property type="match status" value="1"/>
</dbReference>
<dbReference type="Proteomes" id="UP000256864">
    <property type="component" value="Unassembled WGS sequence"/>
</dbReference>
<dbReference type="Gene3D" id="3.60.15.10">
    <property type="entry name" value="Ribonuclease Z/Hydroxyacylglutathione hydrolase-like"/>
    <property type="match status" value="1"/>
</dbReference>
<organism evidence="2 3">
    <name type="scientific">Methanothermobacter defluvii</name>
    <dbReference type="NCBI Taxonomy" id="49339"/>
    <lineage>
        <taxon>Archaea</taxon>
        <taxon>Methanobacteriati</taxon>
        <taxon>Methanobacteriota</taxon>
        <taxon>Methanomada group</taxon>
        <taxon>Methanobacteria</taxon>
        <taxon>Methanobacteriales</taxon>
        <taxon>Methanobacteriaceae</taxon>
        <taxon>Methanothermobacter</taxon>
    </lineage>
</organism>
<feature type="domain" description="Metallo-beta-lactamase" evidence="1">
    <location>
        <begin position="38"/>
        <end position="136"/>
    </location>
</feature>
<dbReference type="PANTHER" id="PTHR13754">
    <property type="entry name" value="METALLO-BETA-LACTAMASE SUPERFAMILY PROTEIN"/>
    <property type="match status" value="1"/>
</dbReference>
<proteinExistence type="predicted"/>
<evidence type="ECO:0000259" key="1">
    <source>
        <dbReference type="Pfam" id="PF00753"/>
    </source>
</evidence>